<dbReference type="OrthoDB" id="3723182at2"/>
<dbReference type="GO" id="GO:0016491">
    <property type="term" value="F:oxidoreductase activity"/>
    <property type="evidence" value="ECO:0007669"/>
    <property type="project" value="InterPro"/>
</dbReference>
<dbReference type="Proteomes" id="UP000466345">
    <property type="component" value="Unassembled WGS sequence"/>
</dbReference>
<feature type="domain" description="Cyanobactin oxidase ThcOx second" evidence="2">
    <location>
        <begin position="118"/>
        <end position="228"/>
    </location>
</feature>
<evidence type="ECO:0000313" key="3">
    <source>
        <dbReference type="EMBL" id="MQY12494.1"/>
    </source>
</evidence>
<dbReference type="PANTHER" id="PTHR43745">
    <property type="entry name" value="NITROREDUCTASE MJ1384-RELATED"/>
    <property type="match status" value="1"/>
</dbReference>
<evidence type="ECO:0000259" key="1">
    <source>
        <dbReference type="Pfam" id="PF00881"/>
    </source>
</evidence>
<dbReference type="NCBIfam" id="TIGR03605">
    <property type="entry name" value="antibiot_sagB"/>
    <property type="match status" value="1"/>
</dbReference>
<dbReference type="InterPro" id="IPR029479">
    <property type="entry name" value="Nitroreductase"/>
</dbReference>
<dbReference type="InterPro" id="IPR000415">
    <property type="entry name" value="Nitroreductase-like"/>
</dbReference>
<dbReference type="InterPro" id="IPR020051">
    <property type="entry name" value="SagB-type_dehydrogenase"/>
</dbReference>
<dbReference type="InterPro" id="IPR052544">
    <property type="entry name" value="Bacteriocin_Proc_Enz"/>
</dbReference>
<dbReference type="PANTHER" id="PTHR43745:SF2">
    <property type="entry name" value="NITROREDUCTASE MJ1384-RELATED"/>
    <property type="match status" value="1"/>
</dbReference>
<dbReference type="InterPro" id="IPR054488">
    <property type="entry name" value="ThcOx_dom2"/>
</dbReference>
<dbReference type="Pfam" id="PF22767">
    <property type="entry name" value="ThcOx"/>
    <property type="match status" value="1"/>
</dbReference>
<name>A0A7K0CID9_9ACTN</name>
<evidence type="ECO:0000313" key="4">
    <source>
        <dbReference type="Proteomes" id="UP000466345"/>
    </source>
</evidence>
<keyword evidence="4" id="KW-1185">Reference proteome</keyword>
<proteinExistence type="predicted"/>
<feature type="domain" description="Nitroreductase" evidence="1">
    <location>
        <begin position="278"/>
        <end position="459"/>
    </location>
</feature>
<gene>
    <name evidence="3" type="ORF">SRB5_26280</name>
</gene>
<dbReference type="EMBL" id="WEGJ01000007">
    <property type="protein sequence ID" value="MQY12494.1"/>
    <property type="molecule type" value="Genomic_DNA"/>
</dbReference>
<dbReference type="Gene3D" id="3.40.109.10">
    <property type="entry name" value="NADH Oxidase"/>
    <property type="match status" value="1"/>
</dbReference>
<sequence>MPTQSPAAGAVAFRDSVRVEFDGDHADLVGPAGAIRLRPVRDGLRGVLSRLTEQPTPVADLLAPLPPAERTSVASFLGRAGHLLTWSITAGGRELARVEPTARGVAPRAGDVPSGVPLRLSRFAFCRSRDGALVLESPLTAVRIVLVHRAARDLVAALGTARTVPELTGADGHSADDVTALLGHLIGLDLLEAAGPDGRFRSDADPTLRQWDFHDLLFHSRIRSGRYDDPFGAVYPYTGQIEPRPAVKEPPSGPAVPLYRPALDELLARDPALTVALEGRRSVREYDDEPMTADQLGEFLYRVGRVRARHVPGDGGGDEVAARPYPTGGAAYDLELYVSVRRCAGLAAGIYYYDPVAHRLVLVNDDEADRHAMFTVASRSTGLPNRPDVLFTVTSRFQRLSWKYRAIAYATTLRHTGVLYQTMYLVAAAMGLAPCGLGNGDADLAARVLGLDYLRESSVGDFMLGSLRAPGDTTPPPDDTWHMANSPEWALAASAKLPKPTW</sequence>
<dbReference type="CDD" id="cd02142">
    <property type="entry name" value="McbC_SagB-like_oxidoreductase"/>
    <property type="match status" value="1"/>
</dbReference>
<dbReference type="RefSeq" id="WP_153452114.1">
    <property type="nucleotide sequence ID" value="NZ_WEGJ01000007.1"/>
</dbReference>
<accession>A0A7K0CID9</accession>
<evidence type="ECO:0000259" key="2">
    <source>
        <dbReference type="Pfam" id="PF22767"/>
    </source>
</evidence>
<protein>
    <submittedName>
        <fullName evidence="3">Uncharacterized protein</fullName>
    </submittedName>
</protein>
<dbReference type="SUPFAM" id="SSF55469">
    <property type="entry name" value="FMN-dependent nitroreductase-like"/>
    <property type="match status" value="1"/>
</dbReference>
<reference evidence="3 4" key="1">
    <citation type="submission" date="2019-10" db="EMBL/GenBank/DDBJ databases">
        <title>Streptomyces smaragdinus sp. nov. and Streptomyces fabii sp. nov., isolated from the gut of fungus growing-termite Macrotermes natalensis.</title>
        <authorList>
            <person name="Schwitalla J."/>
            <person name="Benndorf R."/>
            <person name="Martin K."/>
            <person name="De Beer W."/>
            <person name="Kaster A.-K."/>
            <person name="Vollmers J."/>
            <person name="Poulsen M."/>
            <person name="Beemelmanns C."/>
        </authorList>
    </citation>
    <scope>NUCLEOTIDE SEQUENCE [LARGE SCALE GENOMIC DNA]</scope>
    <source>
        <strain evidence="3 4">RB5</strain>
    </source>
</reference>
<organism evidence="3 4">
    <name type="scientific">Streptomyces smaragdinus</name>
    <dbReference type="NCBI Taxonomy" id="2585196"/>
    <lineage>
        <taxon>Bacteria</taxon>
        <taxon>Bacillati</taxon>
        <taxon>Actinomycetota</taxon>
        <taxon>Actinomycetes</taxon>
        <taxon>Kitasatosporales</taxon>
        <taxon>Streptomycetaceae</taxon>
        <taxon>Streptomyces</taxon>
    </lineage>
</organism>
<dbReference type="AlphaFoldDB" id="A0A7K0CID9"/>
<dbReference type="Pfam" id="PF00881">
    <property type="entry name" value="Nitroreductase"/>
    <property type="match status" value="1"/>
</dbReference>
<comment type="caution">
    <text evidence="3">The sequence shown here is derived from an EMBL/GenBank/DDBJ whole genome shotgun (WGS) entry which is preliminary data.</text>
</comment>